<evidence type="ECO:0000259" key="7">
    <source>
        <dbReference type="Pfam" id="PF02687"/>
    </source>
</evidence>
<dbReference type="GO" id="GO:0005886">
    <property type="term" value="C:plasma membrane"/>
    <property type="evidence" value="ECO:0007669"/>
    <property type="project" value="UniProtKB-SubCell"/>
</dbReference>
<dbReference type="STRING" id="94869.SAMN04488529_10913"/>
<evidence type="ECO:0000256" key="6">
    <source>
        <dbReference type="SAM" id="Phobius"/>
    </source>
</evidence>
<feature type="transmembrane region" description="Helical" evidence="6">
    <location>
        <begin position="433"/>
        <end position="456"/>
    </location>
</feature>
<keyword evidence="2" id="KW-1003">Cell membrane</keyword>
<dbReference type="PANTHER" id="PTHR30572:SF9">
    <property type="entry name" value="ABC TRANSPORTER PERMEASE PROTEIN"/>
    <property type="match status" value="1"/>
</dbReference>
<feature type="transmembrane region" description="Helical" evidence="6">
    <location>
        <begin position="20"/>
        <end position="38"/>
    </location>
</feature>
<dbReference type="Proteomes" id="UP000198597">
    <property type="component" value="Unassembled WGS sequence"/>
</dbReference>
<keyword evidence="9" id="KW-1185">Reference proteome</keyword>
<feature type="transmembrane region" description="Helical" evidence="6">
    <location>
        <begin position="354"/>
        <end position="380"/>
    </location>
</feature>
<accession>A0A1H0U2B2</accession>
<dbReference type="AlphaFoldDB" id="A0A1H0U2B2"/>
<keyword evidence="3 6" id="KW-0812">Transmembrane</keyword>
<dbReference type="PANTHER" id="PTHR30572">
    <property type="entry name" value="MEMBRANE COMPONENT OF TRANSPORTER-RELATED"/>
    <property type="match status" value="1"/>
</dbReference>
<evidence type="ECO:0000256" key="5">
    <source>
        <dbReference type="ARBA" id="ARBA00023136"/>
    </source>
</evidence>
<keyword evidence="5 6" id="KW-0472">Membrane</keyword>
<dbReference type="OrthoDB" id="9812886at2"/>
<name>A0A1H0U2B2_9CLOT</name>
<evidence type="ECO:0000256" key="4">
    <source>
        <dbReference type="ARBA" id="ARBA00022989"/>
    </source>
</evidence>
<dbReference type="Pfam" id="PF02687">
    <property type="entry name" value="FtsX"/>
    <property type="match status" value="1"/>
</dbReference>
<keyword evidence="4 6" id="KW-1133">Transmembrane helix</keyword>
<organism evidence="8 9">
    <name type="scientific">Clostridium gasigenes</name>
    <dbReference type="NCBI Taxonomy" id="94869"/>
    <lineage>
        <taxon>Bacteria</taxon>
        <taxon>Bacillati</taxon>
        <taxon>Bacillota</taxon>
        <taxon>Clostridia</taxon>
        <taxon>Eubacteriales</taxon>
        <taxon>Clostridiaceae</taxon>
        <taxon>Clostridium</taxon>
    </lineage>
</organism>
<dbReference type="GO" id="GO:0022857">
    <property type="term" value="F:transmembrane transporter activity"/>
    <property type="evidence" value="ECO:0007669"/>
    <property type="project" value="TreeGrafter"/>
</dbReference>
<feature type="domain" description="ABC3 transporter permease C-terminal" evidence="7">
    <location>
        <begin position="313"/>
        <end position="461"/>
    </location>
</feature>
<evidence type="ECO:0000256" key="2">
    <source>
        <dbReference type="ARBA" id="ARBA00022475"/>
    </source>
</evidence>
<proteinExistence type="predicted"/>
<reference evidence="8 9" key="1">
    <citation type="submission" date="2016-10" db="EMBL/GenBank/DDBJ databases">
        <authorList>
            <person name="de Groot N.N."/>
        </authorList>
    </citation>
    <scope>NUCLEOTIDE SEQUENCE [LARGE SCALE GENOMIC DNA]</scope>
    <source>
        <strain evidence="8 9">DSM 12272</strain>
    </source>
</reference>
<feature type="transmembrane region" description="Helical" evidence="6">
    <location>
        <begin position="310"/>
        <end position="333"/>
    </location>
</feature>
<dbReference type="EMBL" id="FNJM01000009">
    <property type="protein sequence ID" value="SDP60442.1"/>
    <property type="molecule type" value="Genomic_DNA"/>
</dbReference>
<dbReference type="InterPro" id="IPR050250">
    <property type="entry name" value="Macrolide_Exporter_MacB"/>
</dbReference>
<gene>
    <name evidence="8" type="ORF">SAMN04488529_10913</name>
</gene>
<evidence type="ECO:0000256" key="3">
    <source>
        <dbReference type="ARBA" id="ARBA00022692"/>
    </source>
</evidence>
<evidence type="ECO:0000313" key="9">
    <source>
        <dbReference type="Proteomes" id="UP000198597"/>
    </source>
</evidence>
<protein>
    <submittedName>
        <fullName evidence="8">Putative ABC transport system permease protein</fullName>
    </submittedName>
</protein>
<sequence length="469" mass="51472">MYIFKNAMKNIYRNKGRNILIGIIILGIIVSTVVAFSINTTTDEIIKDYKNRFGSEVTLAPDMDKLMNQSEDKSGMMAAGPIEAIKTKQYFDFAESEYLKESIFTSEFGAVSKTLKAIDEDEDAGNGLMISKAIGPDGKAIESAMPNFKIIGNSTLESLEEFKSGKRKIIDGEMYKEKDECIVSQEFAELNNIKVGDFIEVNKATDENGDAYKLKVTGIYFDSTNEYSMPFKQAAMNKRNEILINLETAQGISGDEELYIQAKYYLKNPDMIKNFEEEVRAKGLPDMYNVTTDEESYNKIVGPVEGLGSITLMFVLVVLGLGSVILILLNTLSIRERKYEIGVLRAIGMKKGKVAIGLISESLIITAICLVIGIGAGSVLSQPVSNSLLQKQIEAQKTDKVPSQGFRMAISNSTGSASEDTISEIDVTLNGKAILEVTGVALLIALVSSVVGVSYITKYEPRKILTERG</sequence>
<evidence type="ECO:0000313" key="8">
    <source>
        <dbReference type="EMBL" id="SDP60442.1"/>
    </source>
</evidence>
<dbReference type="InterPro" id="IPR003838">
    <property type="entry name" value="ABC3_permease_C"/>
</dbReference>
<dbReference type="RefSeq" id="WP_089970905.1">
    <property type="nucleotide sequence ID" value="NZ_FNJM01000009.1"/>
</dbReference>
<evidence type="ECO:0000256" key="1">
    <source>
        <dbReference type="ARBA" id="ARBA00004651"/>
    </source>
</evidence>
<comment type="subcellular location">
    <subcellularLocation>
        <location evidence="1">Cell membrane</location>
        <topology evidence="1">Multi-pass membrane protein</topology>
    </subcellularLocation>
</comment>